<reference evidence="1" key="1">
    <citation type="submission" date="2020-07" db="EMBL/GenBank/DDBJ databases">
        <title>Multicomponent nature underlies the extraordinary mechanical properties of spider dragline silk.</title>
        <authorList>
            <person name="Kono N."/>
            <person name="Nakamura H."/>
            <person name="Mori M."/>
            <person name="Yoshida Y."/>
            <person name="Ohtoshi R."/>
            <person name="Malay A.D."/>
            <person name="Moran D.A.P."/>
            <person name="Tomita M."/>
            <person name="Numata K."/>
            <person name="Arakawa K."/>
        </authorList>
    </citation>
    <scope>NUCLEOTIDE SEQUENCE</scope>
</reference>
<sequence>MRDTENAFTYIWTIENCSILLIPKATVSPTFQVSFLENTEWHLAIEDVDEETLSFLIVRENDDGPDFIEVVTELSLLSFEGLPLETRNYKFKMAKGDSLEYDRSVDDIFQLNRNECVPNDTLTIRCRMWKPRIIVRGIHLAFARSRQALEKRTFFWAIRDFSRIQSQPVMKSLEGYEYLFLMLFVVEVDGMEFVNFSVLNTYAFNFLRFNCEISVIDVKGRKCFSLSCTDKVTPTKSALFFFVKNYVVDSKRTFLPNDVLTLRCEFQIGSGVSWSKHATLG</sequence>
<proteinExistence type="predicted"/>
<protein>
    <submittedName>
        <fullName evidence="1">Speckle-type POZ protein B</fullName>
    </submittedName>
</protein>
<dbReference type="OrthoDB" id="6425590at2759"/>
<name>A0A8X6LPW6_TRICU</name>
<evidence type="ECO:0000313" key="1">
    <source>
        <dbReference type="EMBL" id="GFR16342.1"/>
    </source>
</evidence>
<comment type="caution">
    <text evidence="1">The sequence shown here is derived from an EMBL/GenBank/DDBJ whole genome shotgun (WGS) entry which is preliminary data.</text>
</comment>
<evidence type="ECO:0000313" key="2">
    <source>
        <dbReference type="Proteomes" id="UP000887116"/>
    </source>
</evidence>
<accession>A0A8X6LPW6</accession>
<dbReference type="Proteomes" id="UP000887116">
    <property type="component" value="Unassembled WGS sequence"/>
</dbReference>
<dbReference type="SUPFAM" id="SSF49599">
    <property type="entry name" value="TRAF domain-like"/>
    <property type="match status" value="2"/>
</dbReference>
<gene>
    <name evidence="1" type="primary">spop-b_7</name>
    <name evidence="1" type="ORF">TNCT_242141</name>
</gene>
<dbReference type="AlphaFoldDB" id="A0A8X6LPW6"/>
<keyword evidence="2" id="KW-1185">Reference proteome</keyword>
<dbReference type="EMBL" id="BMAO01007492">
    <property type="protein sequence ID" value="GFR16342.1"/>
    <property type="molecule type" value="Genomic_DNA"/>
</dbReference>
<organism evidence="1 2">
    <name type="scientific">Trichonephila clavata</name>
    <name type="common">Joro spider</name>
    <name type="synonym">Nephila clavata</name>
    <dbReference type="NCBI Taxonomy" id="2740835"/>
    <lineage>
        <taxon>Eukaryota</taxon>
        <taxon>Metazoa</taxon>
        <taxon>Ecdysozoa</taxon>
        <taxon>Arthropoda</taxon>
        <taxon>Chelicerata</taxon>
        <taxon>Arachnida</taxon>
        <taxon>Araneae</taxon>
        <taxon>Araneomorphae</taxon>
        <taxon>Entelegynae</taxon>
        <taxon>Araneoidea</taxon>
        <taxon>Nephilidae</taxon>
        <taxon>Trichonephila</taxon>
    </lineage>
</organism>